<dbReference type="Proteomes" id="UP000475862">
    <property type="component" value="Unassembled WGS sequence"/>
</dbReference>
<evidence type="ECO:0000313" key="1">
    <source>
        <dbReference type="EMBL" id="KAE9522763.1"/>
    </source>
</evidence>
<organism evidence="1 2">
    <name type="scientific">Aphis glycines</name>
    <name type="common">Soybean aphid</name>
    <dbReference type="NCBI Taxonomy" id="307491"/>
    <lineage>
        <taxon>Eukaryota</taxon>
        <taxon>Metazoa</taxon>
        <taxon>Ecdysozoa</taxon>
        <taxon>Arthropoda</taxon>
        <taxon>Hexapoda</taxon>
        <taxon>Insecta</taxon>
        <taxon>Pterygota</taxon>
        <taxon>Neoptera</taxon>
        <taxon>Paraneoptera</taxon>
        <taxon>Hemiptera</taxon>
        <taxon>Sternorrhyncha</taxon>
        <taxon>Aphidomorpha</taxon>
        <taxon>Aphidoidea</taxon>
        <taxon>Aphididae</taxon>
        <taxon>Aphidini</taxon>
        <taxon>Aphis</taxon>
        <taxon>Aphis</taxon>
    </lineage>
</organism>
<dbReference type="EMBL" id="VYZN01000687">
    <property type="protein sequence ID" value="KAE9522763.1"/>
    <property type="molecule type" value="Genomic_DNA"/>
</dbReference>
<name>A0A6G0SWL6_APHGL</name>
<proteinExistence type="predicted"/>
<dbReference type="OrthoDB" id="6622062at2759"/>
<dbReference type="AlphaFoldDB" id="A0A6G0SWL6"/>
<dbReference type="PANTHER" id="PTHR10492:SF57">
    <property type="entry name" value="ATP-DEPENDENT DNA HELICASE"/>
    <property type="match status" value="1"/>
</dbReference>
<reference evidence="1 2" key="1">
    <citation type="submission" date="2019-08" db="EMBL/GenBank/DDBJ databases">
        <title>The genome of the soybean aphid Biotype 1, its phylome, world population structure and adaptation to the North American continent.</title>
        <authorList>
            <person name="Giordano R."/>
            <person name="Donthu R.K."/>
            <person name="Hernandez A.G."/>
            <person name="Wright C.L."/>
            <person name="Zimin A.V."/>
        </authorList>
    </citation>
    <scope>NUCLEOTIDE SEQUENCE [LARGE SCALE GENOMIC DNA]</scope>
    <source>
        <tissue evidence="1">Whole aphids</tissue>
    </source>
</reference>
<comment type="caution">
    <text evidence="1">The sequence shown here is derived from an EMBL/GenBank/DDBJ whole genome shotgun (WGS) entry which is preliminary data.</text>
</comment>
<feature type="non-terminal residue" evidence="1">
    <location>
        <position position="1"/>
    </location>
</feature>
<dbReference type="PANTHER" id="PTHR10492">
    <property type="match status" value="1"/>
</dbReference>
<keyword evidence="2" id="KW-1185">Reference proteome</keyword>
<gene>
    <name evidence="1" type="ORF">AGLY_016872</name>
</gene>
<accession>A0A6G0SWL6</accession>
<protein>
    <submittedName>
        <fullName evidence="1">Uncharacterized protein</fullName>
    </submittedName>
</protein>
<sequence length="264" mass="30083">YVSPPEAVWRLFSYEIHNKSLTIVRLPVHLENYHNVYFEPVQLECTTSTHLIEIVFICDNYFCTREVHSLSSFRDKRTVDTLVHATYAAAAVAMGLLEDDRALRVCMAESAKLDTPVQLRYLFVTILLFCETANPLPLYQVSEAHMMEDLNQRFRDTDRARAACLNAIAQLLQVHGKSLADYSLSLLNVALLKEDSDDDILCAIDAAVHWAVQLDGLNDEQRTMFDRVMAAINDNRNCSKMFYDDGLRGSGETTLYGCLIWLIY</sequence>
<evidence type="ECO:0000313" key="2">
    <source>
        <dbReference type="Proteomes" id="UP000475862"/>
    </source>
</evidence>